<gene>
    <name evidence="3" type="ORF">EDD26_1807</name>
</gene>
<comment type="caution">
    <text evidence="3">The sequence shown here is derived from an EMBL/GenBank/DDBJ whole genome shotgun (WGS) entry which is preliminary data.</text>
</comment>
<keyword evidence="1" id="KW-0812">Transmembrane</keyword>
<sequence length="332" mass="34820">MQRMRSSRDDRGAVAVWVGILMVPLLIVAALAIDASAMFTDRQRLQHGADAGALAIAQQCSVAPCTDDVADAVAQELATANAPAGGAPTASAELDPGWVEVANDSERDFWFGGAAGEDDVAIEARSAASWGYPTGGPAVMPFAFSWCELAVQAGLPAIRNTANQVVGLQIPAAGVTRTILATKTSGTDCTGPSGNLVPGGFGWLEPTDGCGDAVTDIDSWAPSDPGNAPPNGCSPSDFSQWIGQTVLLPVFDVYVGQGNNAKYDIFGYVAFRLDSYYFAGQYETPDRPCSTNQRCMRGTFLRYADLDSDFEYSSGGPQLGASVVELRLPEEG</sequence>
<accession>A0A3N2ATR9</accession>
<dbReference type="Proteomes" id="UP000275456">
    <property type="component" value="Unassembled WGS sequence"/>
</dbReference>
<name>A0A3N2ATR9_9MICO</name>
<reference evidence="3 4" key="1">
    <citation type="submission" date="2018-11" db="EMBL/GenBank/DDBJ databases">
        <title>Sequencing the genomes of 1000 actinobacteria strains.</title>
        <authorList>
            <person name="Klenk H.-P."/>
        </authorList>
    </citation>
    <scope>NUCLEOTIDE SEQUENCE [LARGE SCALE GENOMIC DNA]</scope>
    <source>
        <strain evidence="3 4">DSM 9580</strain>
    </source>
</reference>
<keyword evidence="1" id="KW-0472">Membrane</keyword>
<keyword evidence="4" id="KW-1185">Reference proteome</keyword>
<evidence type="ECO:0000313" key="3">
    <source>
        <dbReference type="EMBL" id="ROR66424.1"/>
    </source>
</evidence>
<feature type="domain" description="Putative Flp pilus-assembly TadG-like N-terminal" evidence="2">
    <location>
        <begin position="12"/>
        <end position="55"/>
    </location>
</feature>
<dbReference type="InterPro" id="IPR028087">
    <property type="entry name" value="Tad_N"/>
</dbReference>
<dbReference type="Pfam" id="PF13400">
    <property type="entry name" value="Tad"/>
    <property type="match status" value="1"/>
</dbReference>
<organism evidence="3 4">
    <name type="scientific">Agrococcus jenensis</name>
    <dbReference type="NCBI Taxonomy" id="46353"/>
    <lineage>
        <taxon>Bacteria</taxon>
        <taxon>Bacillati</taxon>
        <taxon>Actinomycetota</taxon>
        <taxon>Actinomycetes</taxon>
        <taxon>Micrococcales</taxon>
        <taxon>Microbacteriaceae</taxon>
        <taxon>Agrococcus</taxon>
    </lineage>
</organism>
<dbReference type="EMBL" id="RKHJ01000001">
    <property type="protein sequence ID" value="ROR66424.1"/>
    <property type="molecule type" value="Genomic_DNA"/>
</dbReference>
<proteinExistence type="predicted"/>
<feature type="transmembrane region" description="Helical" evidence="1">
    <location>
        <begin position="12"/>
        <end position="33"/>
    </location>
</feature>
<protein>
    <submittedName>
        <fullName evidence="3">Putative Flp pilus-assembly TadE/G-like protein</fullName>
    </submittedName>
</protein>
<evidence type="ECO:0000256" key="1">
    <source>
        <dbReference type="SAM" id="Phobius"/>
    </source>
</evidence>
<dbReference type="AlphaFoldDB" id="A0A3N2ATR9"/>
<evidence type="ECO:0000313" key="4">
    <source>
        <dbReference type="Proteomes" id="UP000275456"/>
    </source>
</evidence>
<evidence type="ECO:0000259" key="2">
    <source>
        <dbReference type="Pfam" id="PF13400"/>
    </source>
</evidence>
<keyword evidence="1" id="KW-1133">Transmembrane helix</keyword>